<proteinExistence type="predicted"/>
<evidence type="ECO:0000313" key="1">
    <source>
        <dbReference type="EMBL" id="BBN67629.1"/>
    </source>
</evidence>
<dbReference type="AlphaFoldDB" id="A0A5H2XKW6"/>
<name>A0A5H2XKW6_PRUDU</name>
<gene>
    <name evidence="1" type="ORF">Prudu_135S000400</name>
</gene>
<keyword evidence="1" id="KW-0645">Protease</keyword>
<accession>A0A5H2XKW6</accession>
<dbReference type="GO" id="GO:0008233">
    <property type="term" value="F:peptidase activity"/>
    <property type="evidence" value="ECO:0007669"/>
    <property type="project" value="UniProtKB-KW"/>
</dbReference>
<dbReference type="GO" id="GO:0006508">
    <property type="term" value="P:proteolysis"/>
    <property type="evidence" value="ECO:0007669"/>
    <property type="project" value="UniProtKB-KW"/>
</dbReference>
<protein>
    <submittedName>
        <fullName evidence="1">Ubiquitin-specific protease 5</fullName>
    </submittedName>
</protein>
<sequence length="172" mass="19844">MSVARGVGYPACRQTPYVALVVPAYGEICDMMCRSRVAYVIRRVDRPHTWRWLYRRENYVWLDPSRRVEILGNVQFIGEIMPKFRQKVSVFSKWARHRGDVRNSKGFATGFGKNSGRVLSTRGLDNLPIPLLDTRLGDLETPVTNTYHGKSCFLQIGSIEIVRHLEQFTIKK</sequence>
<dbReference type="EMBL" id="AP020472">
    <property type="protein sequence ID" value="BBN67629.1"/>
    <property type="molecule type" value="Genomic_DNA"/>
</dbReference>
<keyword evidence="1" id="KW-0378">Hydrolase</keyword>
<organism evidence="1">
    <name type="scientific">Prunus dulcis</name>
    <name type="common">Almond</name>
    <name type="synonym">Amygdalus dulcis</name>
    <dbReference type="NCBI Taxonomy" id="3755"/>
    <lineage>
        <taxon>Eukaryota</taxon>
        <taxon>Viridiplantae</taxon>
        <taxon>Streptophyta</taxon>
        <taxon>Embryophyta</taxon>
        <taxon>Tracheophyta</taxon>
        <taxon>Spermatophyta</taxon>
        <taxon>Magnoliopsida</taxon>
        <taxon>eudicotyledons</taxon>
        <taxon>Gunneridae</taxon>
        <taxon>Pentapetalae</taxon>
        <taxon>rosids</taxon>
        <taxon>fabids</taxon>
        <taxon>Rosales</taxon>
        <taxon>Rosaceae</taxon>
        <taxon>Amygdaloideae</taxon>
        <taxon>Amygdaleae</taxon>
        <taxon>Prunus</taxon>
    </lineage>
</organism>
<reference evidence="1" key="1">
    <citation type="journal article" date="2019" name="Science">
        <title>Mutation of a bHLH transcription factor allowed almond domestication.</title>
        <authorList>
            <person name="Sanchez-Perez R."/>
            <person name="Pavan S."/>
            <person name="Mazzeo R."/>
            <person name="Moldovan C."/>
            <person name="Aiese Cigliano R."/>
            <person name="Del Cueto J."/>
            <person name="Ricciardi F."/>
            <person name="Lotti C."/>
            <person name="Ricciardi L."/>
            <person name="Dicenta F."/>
            <person name="Lopez-Marques R.L."/>
            <person name="Lindberg Moller B."/>
        </authorList>
    </citation>
    <scope>NUCLEOTIDE SEQUENCE</scope>
</reference>